<reference evidence="2" key="1">
    <citation type="journal article" date="2022" name="bioRxiv">
        <title>Sequencing and chromosome-scale assembly of the giantPleurodeles waltlgenome.</title>
        <authorList>
            <person name="Brown T."/>
            <person name="Elewa A."/>
            <person name="Iarovenko S."/>
            <person name="Subramanian E."/>
            <person name="Araus A.J."/>
            <person name="Petzold A."/>
            <person name="Susuki M."/>
            <person name="Suzuki K.-i.T."/>
            <person name="Hayashi T."/>
            <person name="Toyoda A."/>
            <person name="Oliveira C."/>
            <person name="Osipova E."/>
            <person name="Leigh N.D."/>
            <person name="Simon A."/>
            <person name="Yun M.H."/>
        </authorList>
    </citation>
    <scope>NUCLEOTIDE SEQUENCE</scope>
    <source>
        <strain evidence="2">20211129_DDA</strain>
        <tissue evidence="2">Liver</tissue>
    </source>
</reference>
<protein>
    <submittedName>
        <fullName evidence="2">Uncharacterized protein</fullName>
    </submittedName>
</protein>
<evidence type="ECO:0000313" key="1">
    <source>
        <dbReference type="EMBL" id="KAJ1134981.1"/>
    </source>
</evidence>
<keyword evidence="3" id="KW-1185">Reference proteome</keyword>
<evidence type="ECO:0000313" key="3">
    <source>
        <dbReference type="Proteomes" id="UP001066276"/>
    </source>
</evidence>
<sequence>MWRITPLGHSGSLRNTALEADCHLAKQGEFTLFSTGHLNISLRLKTTHTHPAVCLTIPTGLHTTQHFPPWEAPLGAVLGRAFPAPFPSLRRPCLQRARSPLRPSCPPPAFQKEEFYGLIPAGVMIKVGMKTTLCRQRDLITGLGKILLLNVAPYTAQPFRQPPENGSGG</sequence>
<proteinExistence type="predicted"/>
<organism evidence="2 3">
    <name type="scientific">Pleurodeles waltl</name>
    <name type="common">Iberian ribbed newt</name>
    <dbReference type="NCBI Taxonomy" id="8319"/>
    <lineage>
        <taxon>Eukaryota</taxon>
        <taxon>Metazoa</taxon>
        <taxon>Chordata</taxon>
        <taxon>Craniata</taxon>
        <taxon>Vertebrata</taxon>
        <taxon>Euteleostomi</taxon>
        <taxon>Amphibia</taxon>
        <taxon>Batrachia</taxon>
        <taxon>Caudata</taxon>
        <taxon>Salamandroidea</taxon>
        <taxon>Salamandridae</taxon>
        <taxon>Pleurodelinae</taxon>
        <taxon>Pleurodeles</taxon>
    </lineage>
</organism>
<dbReference type="EMBL" id="JANPWB010000010">
    <property type="protein sequence ID" value="KAJ1134982.1"/>
    <property type="molecule type" value="Genomic_DNA"/>
</dbReference>
<name>A0AAV7Q334_PLEWA</name>
<dbReference type="Proteomes" id="UP001066276">
    <property type="component" value="Chromosome 6"/>
</dbReference>
<gene>
    <name evidence="1" type="ORF">NDU88_001427</name>
    <name evidence="2" type="ORF">NDU88_001428</name>
</gene>
<evidence type="ECO:0000313" key="2">
    <source>
        <dbReference type="EMBL" id="KAJ1134982.1"/>
    </source>
</evidence>
<dbReference type="EMBL" id="JANPWB010000010">
    <property type="protein sequence ID" value="KAJ1134981.1"/>
    <property type="molecule type" value="Genomic_DNA"/>
</dbReference>
<comment type="caution">
    <text evidence="2">The sequence shown here is derived from an EMBL/GenBank/DDBJ whole genome shotgun (WGS) entry which is preliminary data.</text>
</comment>
<accession>A0AAV7Q334</accession>
<dbReference type="AlphaFoldDB" id="A0AAV7Q334"/>